<organism evidence="1">
    <name type="scientific">marine sediment metagenome</name>
    <dbReference type="NCBI Taxonomy" id="412755"/>
    <lineage>
        <taxon>unclassified sequences</taxon>
        <taxon>metagenomes</taxon>
        <taxon>ecological metagenomes</taxon>
    </lineage>
</organism>
<accession>X1TLF4</accession>
<evidence type="ECO:0000313" key="1">
    <source>
        <dbReference type="EMBL" id="GAJ06148.1"/>
    </source>
</evidence>
<dbReference type="AlphaFoldDB" id="X1TLF4"/>
<gene>
    <name evidence="1" type="ORF">S12H4_53946</name>
</gene>
<name>X1TLF4_9ZZZZ</name>
<dbReference type="Pfam" id="PF07505">
    <property type="entry name" value="DUF5131"/>
    <property type="match status" value="1"/>
</dbReference>
<dbReference type="InterPro" id="IPR011101">
    <property type="entry name" value="DUF5131"/>
</dbReference>
<sequence>LENIHGRLPIDMPSEGYPNVWMGVTVESDKYLWRIEELLKIPAAVRFASLEPMLGGMDIHPYLTGIKAGFGPEYGVTEYDAPYLNWVIVGAESGPKRRPCKLKWVRNIKDQCYDPGTPLFIKQLDIDGKLSKNPDGWPEDLRIRQWPE</sequence>
<feature type="non-terminal residue" evidence="1">
    <location>
        <position position="1"/>
    </location>
</feature>
<dbReference type="EMBL" id="BARW01034413">
    <property type="protein sequence ID" value="GAJ06148.1"/>
    <property type="molecule type" value="Genomic_DNA"/>
</dbReference>
<protein>
    <submittedName>
        <fullName evidence="1">Uncharacterized protein</fullName>
    </submittedName>
</protein>
<reference evidence="1" key="1">
    <citation type="journal article" date="2014" name="Front. Microbiol.">
        <title>High frequency of phylogenetically diverse reductive dehalogenase-homologous genes in deep subseafloor sedimentary metagenomes.</title>
        <authorList>
            <person name="Kawai M."/>
            <person name="Futagami T."/>
            <person name="Toyoda A."/>
            <person name="Takaki Y."/>
            <person name="Nishi S."/>
            <person name="Hori S."/>
            <person name="Arai W."/>
            <person name="Tsubouchi T."/>
            <person name="Morono Y."/>
            <person name="Uchiyama I."/>
            <person name="Ito T."/>
            <person name="Fujiyama A."/>
            <person name="Inagaki F."/>
            <person name="Takami H."/>
        </authorList>
    </citation>
    <scope>NUCLEOTIDE SEQUENCE</scope>
    <source>
        <strain evidence="1">Expedition CK06-06</strain>
    </source>
</reference>
<proteinExistence type="predicted"/>
<comment type="caution">
    <text evidence="1">The sequence shown here is derived from an EMBL/GenBank/DDBJ whole genome shotgun (WGS) entry which is preliminary data.</text>
</comment>